<accession>A0A9P7E2B8</accession>
<sequence length="145" mass="16279">MEKVKKEGSLSKNDKDDLSKQMEKVEEEGSLSKNNKVNSSKQMEKVEEEVQTMPKGQMVLMNVQGGLSSLNDEAADPELWLEKKLRFPREQQTTSEVEGIISQDSESCQCYPAPICISNCHALVLEDGTASLEVWHRLVPQGFVH</sequence>
<feature type="compositionally biased region" description="Basic and acidic residues" evidence="1">
    <location>
        <begin position="1"/>
        <end position="24"/>
    </location>
</feature>
<proteinExistence type="predicted"/>
<comment type="caution">
    <text evidence="2">The sequence shown here is derived from an EMBL/GenBank/DDBJ whole genome shotgun (WGS) entry which is preliminary data.</text>
</comment>
<evidence type="ECO:0000313" key="2">
    <source>
        <dbReference type="EMBL" id="KAG1808941.1"/>
    </source>
</evidence>
<protein>
    <submittedName>
        <fullName evidence="2">Uncharacterized protein</fullName>
    </submittedName>
</protein>
<name>A0A9P7E2B8_9AGAM</name>
<evidence type="ECO:0000256" key="1">
    <source>
        <dbReference type="SAM" id="MobiDB-lite"/>
    </source>
</evidence>
<dbReference type="AlphaFoldDB" id="A0A9P7E2B8"/>
<feature type="compositionally biased region" description="Low complexity" evidence="1">
    <location>
        <begin position="32"/>
        <end position="41"/>
    </location>
</feature>
<reference evidence="2" key="1">
    <citation type="journal article" date="2020" name="New Phytol.">
        <title>Comparative genomics reveals dynamic genome evolution in host specialist ectomycorrhizal fungi.</title>
        <authorList>
            <person name="Lofgren L.A."/>
            <person name="Nguyen N.H."/>
            <person name="Vilgalys R."/>
            <person name="Ruytinx J."/>
            <person name="Liao H.L."/>
            <person name="Branco S."/>
            <person name="Kuo A."/>
            <person name="LaButti K."/>
            <person name="Lipzen A."/>
            <person name="Andreopoulos W."/>
            <person name="Pangilinan J."/>
            <person name="Riley R."/>
            <person name="Hundley H."/>
            <person name="Na H."/>
            <person name="Barry K."/>
            <person name="Grigoriev I.V."/>
            <person name="Stajich J.E."/>
            <person name="Kennedy P.G."/>
        </authorList>
    </citation>
    <scope>NUCLEOTIDE SEQUENCE</scope>
    <source>
        <strain evidence="2">MN1</strain>
    </source>
</reference>
<feature type="region of interest" description="Disordered" evidence="1">
    <location>
        <begin position="1"/>
        <end position="51"/>
    </location>
</feature>
<dbReference type="Proteomes" id="UP000807769">
    <property type="component" value="Unassembled WGS sequence"/>
</dbReference>
<keyword evidence="3" id="KW-1185">Reference proteome</keyword>
<dbReference type="GeneID" id="64627348"/>
<gene>
    <name evidence="2" type="ORF">BJ212DRAFT_1302834</name>
</gene>
<organism evidence="2 3">
    <name type="scientific">Suillus subaureus</name>
    <dbReference type="NCBI Taxonomy" id="48587"/>
    <lineage>
        <taxon>Eukaryota</taxon>
        <taxon>Fungi</taxon>
        <taxon>Dikarya</taxon>
        <taxon>Basidiomycota</taxon>
        <taxon>Agaricomycotina</taxon>
        <taxon>Agaricomycetes</taxon>
        <taxon>Agaricomycetidae</taxon>
        <taxon>Boletales</taxon>
        <taxon>Suillineae</taxon>
        <taxon>Suillaceae</taxon>
        <taxon>Suillus</taxon>
    </lineage>
</organism>
<evidence type="ECO:0000313" key="3">
    <source>
        <dbReference type="Proteomes" id="UP000807769"/>
    </source>
</evidence>
<dbReference type="EMBL" id="JABBWG010000036">
    <property type="protein sequence ID" value="KAG1808941.1"/>
    <property type="molecule type" value="Genomic_DNA"/>
</dbReference>
<dbReference type="RefSeq" id="XP_041188933.1">
    <property type="nucleotide sequence ID" value="XM_041333331.1"/>
</dbReference>